<evidence type="ECO:0000313" key="3">
    <source>
        <dbReference type="Proteomes" id="UP000031012"/>
    </source>
</evidence>
<organism evidence="2 3">
    <name type="scientific">Acinetobacter oleivorans</name>
    <dbReference type="NCBI Taxonomy" id="1148157"/>
    <lineage>
        <taxon>Bacteria</taxon>
        <taxon>Pseudomonadati</taxon>
        <taxon>Pseudomonadota</taxon>
        <taxon>Gammaproteobacteria</taxon>
        <taxon>Moraxellales</taxon>
        <taxon>Moraxellaceae</taxon>
        <taxon>Acinetobacter</taxon>
    </lineage>
</organism>
<gene>
    <name evidence="2" type="ORF">DH17_15890</name>
</gene>
<reference evidence="2 3" key="1">
    <citation type="submission" date="2014-03" db="EMBL/GenBank/DDBJ databases">
        <title>Genome sequence of the diesel-degrader and plant-growth promoter Acinetobacter oleivorans PF-1 isolated from the roots of poplar tree.</title>
        <authorList>
            <person name="Gkorezis P."/>
            <person name="van Hamme J."/>
            <person name="Rineau F."/>
            <person name="Vangronsveld J."/>
            <person name="Francetti A."/>
        </authorList>
    </citation>
    <scope>NUCLEOTIDE SEQUENCE [LARGE SCALE GENOMIC DNA]</scope>
    <source>
        <strain evidence="2 3">PF1</strain>
    </source>
</reference>
<dbReference type="AlphaFoldDB" id="A0A0B2U7R7"/>
<evidence type="ECO:0000259" key="1">
    <source>
        <dbReference type="Pfam" id="PF04168"/>
    </source>
</evidence>
<dbReference type="EMBL" id="JHQK01000006">
    <property type="protein sequence ID" value="KHN67011.1"/>
    <property type="molecule type" value="Genomic_DNA"/>
</dbReference>
<protein>
    <recommendedName>
        <fullName evidence="1">DUF403 domain-containing protein</fullName>
    </recommendedName>
</protein>
<comment type="caution">
    <text evidence="2">The sequence shown here is derived from an EMBL/GenBank/DDBJ whole genome shotgun (WGS) entry which is preliminary data.</text>
</comment>
<proteinExistence type="predicted"/>
<name>A0A0B2U7R7_9GAMM</name>
<accession>A0A0B2U7R7</accession>
<dbReference type="Pfam" id="PF04168">
    <property type="entry name" value="Alpha-E"/>
    <property type="match status" value="1"/>
</dbReference>
<dbReference type="InterPro" id="IPR007296">
    <property type="entry name" value="DUF403"/>
</dbReference>
<feature type="domain" description="DUF403" evidence="1">
    <location>
        <begin position="7"/>
        <end position="144"/>
    </location>
</feature>
<dbReference type="Proteomes" id="UP000031012">
    <property type="component" value="Unassembled WGS sequence"/>
</dbReference>
<evidence type="ECO:0000313" key="2">
    <source>
        <dbReference type="EMBL" id="KHN67011.1"/>
    </source>
</evidence>
<sequence>MVLLNSSAHQIYWLGRYLMRVKFAVSHLPFTQDEKATKFATAFGLVIENAELLNHYMLDKKQTFSLLNQFVIAKDNVQELRGILSSNAYAELNNVINTLQAQPEALRKAVEQCTQILEAENEDVCLFLHSGQKIEQFDIELRFGQDLSALVSELDVVVQRLAGLDWENIDQNWQVLKHQQTWDAYYTFTQQLEHMFEV</sequence>